<dbReference type="AlphaFoldDB" id="A0A397QEW6"/>
<proteinExistence type="predicted"/>
<name>A0A397QEW6_9HYPH</name>
<dbReference type="Gene3D" id="1.10.1660.10">
    <property type="match status" value="1"/>
</dbReference>
<evidence type="ECO:0000313" key="1">
    <source>
        <dbReference type="EMBL" id="RIA56831.1"/>
    </source>
</evidence>
<reference evidence="1 2" key="1">
    <citation type="submission" date="2018-08" db="EMBL/GenBank/DDBJ databases">
        <title>Genomic Encyclopedia of Archaeal and Bacterial Type Strains, Phase II (KMG-II): from individual species to whole genera.</title>
        <authorList>
            <person name="Goeker M."/>
        </authorList>
    </citation>
    <scope>NUCLEOTIDE SEQUENCE [LARGE SCALE GENOMIC DNA]</scope>
    <source>
        <strain evidence="1 2">DSM 5002</strain>
    </source>
</reference>
<dbReference type="RefSeq" id="WP_119061588.1">
    <property type="nucleotide sequence ID" value="NZ_QXDF01000001.1"/>
</dbReference>
<gene>
    <name evidence="1" type="ORF">BXY53_1944</name>
</gene>
<sequence length="113" mass="13191">MRGIREVILEVEGVSETDLRVWIEYGWIRPARSEEDYTFTEVDIARVSLIADLRQRMGINDEAVPVVLDLMDQIYGLRRELRRVLDVVDRQPEPERSRILQALQEHASDDELG</sequence>
<dbReference type="Pfam" id="PF13591">
    <property type="entry name" value="MerR_2"/>
    <property type="match status" value="1"/>
</dbReference>
<dbReference type="EMBL" id="QXDF01000001">
    <property type="protein sequence ID" value="RIA56831.1"/>
    <property type="molecule type" value="Genomic_DNA"/>
</dbReference>
<evidence type="ECO:0000313" key="2">
    <source>
        <dbReference type="Proteomes" id="UP000266273"/>
    </source>
</evidence>
<comment type="caution">
    <text evidence="1">The sequence shown here is derived from an EMBL/GenBank/DDBJ whole genome shotgun (WGS) entry which is preliminary data.</text>
</comment>
<dbReference type="InterPro" id="IPR009061">
    <property type="entry name" value="DNA-bd_dom_put_sf"/>
</dbReference>
<dbReference type="OrthoDB" id="9800876at2"/>
<accession>A0A397QEW6</accession>
<organism evidence="1 2">
    <name type="scientific">Dichotomicrobium thermohalophilum</name>
    <dbReference type="NCBI Taxonomy" id="933063"/>
    <lineage>
        <taxon>Bacteria</taxon>
        <taxon>Pseudomonadati</taxon>
        <taxon>Pseudomonadota</taxon>
        <taxon>Alphaproteobacteria</taxon>
        <taxon>Hyphomicrobiales</taxon>
        <taxon>Hyphomicrobiaceae</taxon>
        <taxon>Dichotomicrobium</taxon>
    </lineage>
</organism>
<dbReference type="SUPFAM" id="SSF46955">
    <property type="entry name" value="Putative DNA-binding domain"/>
    <property type="match status" value="1"/>
</dbReference>
<protein>
    <submittedName>
        <fullName evidence="1">Chaperone modulatory protein CbpM</fullName>
    </submittedName>
</protein>
<keyword evidence="2" id="KW-1185">Reference proteome</keyword>
<dbReference type="Proteomes" id="UP000266273">
    <property type="component" value="Unassembled WGS sequence"/>
</dbReference>